<gene>
    <name evidence="3" type="primary">LOC106457075</name>
</gene>
<proteinExistence type="predicted"/>
<keyword evidence="1" id="KW-0732">Signal</keyword>
<dbReference type="RefSeq" id="XP_013771913.1">
    <property type="nucleotide sequence ID" value="XM_013916459.2"/>
</dbReference>
<reference evidence="3" key="1">
    <citation type="submission" date="2025-08" db="UniProtKB">
        <authorList>
            <consortium name="RefSeq"/>
        </authorList>
    </citation>
    <scope>IDENTIFICATION</scope>
    <source>
        <tissue evidence="3">Muscle</tissue>
    </source>
</reference>
<feature type="chain" id="PRO_5047080870" evidence="1">
    <location>
        <begin position="24"/>
        <end position="184"/>
    </location>
</feature>
<dbReference type="Proteomes" id="UP000694941">
    <property type="component" value="Unplaced"/>
</dbReference>
<evidence type="ECO:0000256" key="1">
    <source>
        <dbReference type="SAM" id="SignalP"/>
    </source>
</evidence>
<evidence type="ECO:0000313" key="2">
    <source>
        <dbReference type="Proteomes" id="UP000694941"/>
    </source>
</evidence>
<accession>A0ABM1AZV0</accession>
<name>A0ABM1AZV0_LIMPO</name>
<protein>
    <submittedName>
        <fullName evidence="3">Prothoracicostatic peptide-like isoform X1</fullName>
    </submittedName>
</protein>
<keyword evidence="2" id="KW-1185">Reference proteome</keyword>
<evidence type="ECO:0000313" key="3">
    <source>
        <dbReference type="RefSeq" id="XP_013771913.1"/>
    </source>
</evidence>
<sequence>MQYPTIGVAYLLFVLYVVIQVKSKSTDTDPALEAALANVENEADEKRGWNNLSGMWGKRGWNNLSGMWGKRGWNNLSGMWGKRGSSWNDLSGMWGKRGSNWNDMSGMWGKRGWNNLSGMWGKRGWNNLSGMWGKRSNNWNNLKGVWGKRADSPLDEERTAWGFVETDTLTPENQQALASILSQD</sequence>
<feature type="signal peptide" evidence="1">
    <location>
        <begin position="1"/>
        <end position="23"/>
    </location>
</feature>
<organism evidence="2 3">
    <name type="scientific">Limulus polyphemus</name>
    <name type="common">Atlantic horseshoe crab</name>
    <dbReference type="NCBI Taxonomy" id="6850"/>
    <lineage>
        <taxon>Eukaryota</taxon>
        <taxon>Metazoa</taxon>
        <taxon>Ecdysozoa</taxon>
        <taxon>Arthropoda</taxon>
        <taxon>Chelicerata</taxon>
        <taxon>Merostomata</taxon>
        <taxon>Xiphosura</taxon>
        <taxon>Limulidae</taxon>
        <taxon>Limulus</taxon>
    </lineage>
</organism>
<dbReference type="GeneID" id="106457075"/>